<evidence type="ECO:0000313" key="2">
    <source>
        <dbReference type="EMBL" id="EDK47061.1"/>
    </source>
</evidence>
<dbReference type="Proteomes" id="UP000001996">
    <property type="component" value="Unassembled WGS sequence"/>
</dbReference>
<proteinExistence type="predicted"/>
<dbReference type="InterPro" id="IPR045136">
    <property type="entry name" value="Iah1-like"/>
</dbReference>
<dbReference type="KEGG" id="lel:PVL30_002339"/>
<dbReference type="PANTHER" id="PTHR14209">
    <property type="entry name" value="ISOAMYL ACETATE-HYDROLYZING ESTERASE 1"/>
    <property type="match status" value="1"/>
</dbReference>
<dbReference type="AlphaFoldDB" id="A5E6K3"/>
<dbReference type="PANTHER" id="PTHR14209:SF19">
    <property type="entry name" value="ISOAMYL ACETATE-HYDROLYZING ESTERASE 1 HOMOLOG"/>
    <property type="match status" value="1"/>
</dbReference>
<evidence type="ECO:0000259" key="1">
    <source>
        <dbReference type="Pfam" id="PF13472"/>
    </source>
</evidence>
<gene>
    <name evidence="2" type="ORF">LELG_05242</name>
</gene>
<dbReference type="SUPFAM" id="SSF52266">
    <property type="entry name" value="SGNH hydrolase"/>
    <property type="match status" value="1"/>
</dbReference>
<sequence>MNYGKFILFGDSITQYSSQILDGFSLQAALQDKYIRKLDIINRGFSGYNSKHATLILPKLLDAELNGDRDNVKLMTIFFGTNDAFEDNNDIQPVSLENYSRNINTLVELALNNNIRPIVIGPTFHDSRLAKKGLTSMESVTREATNNERNYQYNSAARQVAEAHNVAFVDLWDIFRESQGWTKEQLFAAKEDNEHWEIGSLLEQLVHDGVHFTGKAYRLMFAGIMDAIEKHYPELLPNKMLMKLADWKVIDPSDLNTIFTTTSYSRE</sequence>
<name>A5E6K3_LODEL</name>
<dbReference type="VEuPathDB" id="FungiDB:LELG_05242"/>
<dbReference type="Pfam" id="PF13472">
    <property type="entry name" value="Lipase_GDSL_2"/>
    <property type="match status" value="1"/>
</dbReference>
<organism evidence="2 3">
    <name type="scientific">Lodderomyces elongisporus (strain ATCC 11503 / CBS 2605 / JCM 1781 / NBRC 1676 / NRRL YB-4239)</name>
    <name type="common">Yeast</name>
    <name type="synonym">Saccharomyces elongisporus</name>
    <dbReference type="NCBI Taxonomy" id="379508"/>
    <lineage>
        <taxon>Eukaryota</taxon>
        <taxon>Fungi</taxon>
        <taxon>Dikarya</taxon>
        <taxon>Ascomycota</taxon>
        <taxon>Saccharomycotina</taxon>
        <taxon>Pichiomycetes</taxon>
        <taxon>Debaryomycetaceae</taxon>
        <taxon>Candida/Lodderomyces clade</taxon>
        <taxon>Lodderomyces</taxon>
    </lineage>
</organism>
<dbReference type="EMBL" id="CH981532">
    <property type="protein sequence ID" value="EDK47061.1"/>
    <property type="molecule type" value="Genomic_DNA"/>
</dbReference>
<feature type="domain" description="SGNH hydrolase-type esterase" evidence="1">
    <location>
        <begin position="8"/>
        <end position="219"/>
    </location>
</feature>
<evidence type="ECO:0000313" key="3">
    <source>
        <dbReference type="Proteomes" id="UP000001996"/>
    </source>
</evidence>
<accession>A5E6K3</accession>
<dbReference type="CDD" id="cd01838">
    <property type="entry name" value="Isoamyl_acetate_hydrolase_like"/>
    <property type="match status" value="1"/>
</dbReference>
<dbReference type="HOGENOM" id="CLU_051989_0_0_1"/>
<protein>
    <recommendedName>
        <fullName evidence="1">SGNH hydrolase-type esterase domain-containing protein</fullName>
    </recommendedName>
</protein>
<dbReference type="InterPro" id="IPR013830">
    <property type="entry name" value="SGNH_hydro"/>
</dbReference>
<reference evidence="2 3" key="1">
    <citation type="journal article" date="2009" name="Nature">
        <title>Evolution of pathogenicity and sexual reproduction in eight Candida genomes.</title>
        <authorList>
            <person name="Butler G."/>
            <person name="Rasmussen M.D."/>
            <person name="Lin M.F."/>
            <person name="Santos M.A."/>
            <person name="Sakthikumar S."/>
            <person name="Munro C.A."/>
            <person name="Rheinbay E."/>
            <person name="Grabherr M."/>
            <person name="Forche A."/>
            <person name="Reedy J.L."/>
            <person name="Agrafioti I."/>
            <person name="Arnaud M.B."/>
            <person name="Bates S."/>
            <person name="Brown A.J."/>
            <person name="Brunke S."/>
            <person name="Costanzo M.C."/>
            <person name="Fitzpatrick D.A."/>
            <person name="de Groot P.W."/>
            <person name="Harris D."/>
            <person name="Hoyer L.L."/>
            <person name="Hube B."/>
            <person name="Klis F.M."/>
            <person name="Kodira C."/>
            <person name="Lennard N."/>
            <person name="Logue M.E."/>
            <person name="Martin R."/>
            <person name="Neiman A.M."/>
            <person name="Nikolaou E."/>
            <person name="Quail M.A."/>
            <person name="Quinn J."/>
            <person name="Santos M.C."/>
            <person name="Schmitzberger F.F."/>
            <person name="Sherlock G."/>
            <person name="Shah P."/>
            <person name="Silverstein K.A."/>
            <person name="Skrzypek M.S."/>
            <person name="Soll D."/>
            <person name="Staggs R."/>
            <person name="Stansfield I."/>
            <person name="Stumpf M.P."/>
            <person name="Sudbery P.E."/>
            <person name="Srikantha T."/>
            <person name="Zeng Q."/>
            <person name="Berman J."/>
            <person name="Berriman M."/>
            <person name="Heitman J."/>
            <person name="Gow N.A."/>
            <person name="Lorenz M.C."/>
            <person name="Birren B.W."/>
            <person name="Kellis M."/>
            <person name="Cuomo C.A."/>
        </authorList>
    </citation>
    <scope>NUCLEOTIDE SEQUENCE [LARGE SCALE GENOMIC DNA]</scope>
    <source>
        <strain evidence="3">ATCC 11503 / BCRC 21390 / CBS 2605 / JCM 1781 / NBRC 1676 / NRRL YB-4239</strain>
    </source>
</reference>
<dbReference type="Gene3D" id="3.40.50.1110">
    <property type="entry name" value="SGNH hydrolase"/>
    <property type="match status" value="1"/>
</dbReference>
<dbReference type="FunCoup" id="A5E6K3">
    <property type="interactions" value="222"/>
</dbReference>
<dbReference type="InterPro" id="IPR036514">
    <property type="entry name" value="SGNH_hydro_sf"/>
</dbReference>
<dbReference type="OMA" id="DSHTQKG"/>
<dbReference type="GeneID" id="5230658"/>
<keyword evidence="3" id="KW-1185">Reference proteome</keyword>
<dbReference type="OrthoDB" id="671439at2759"/>
<dbReference type="eggNOG" id="KOG3035">
    <property type="taxonomic scope" value="Eukaryota"/>
</dbReference>
<dbReference type="STRING" id="379508.A5E6K3"/>
<dbReference type="InParanoid" id="A5E6K3"/>